<dbReference type="PANTHER" id="PTHR32444">
    <property type="entry name" value="BULB-TYPE LECTIN DOMAIN-CONTAINING PROTEIN"/>
    <property type="match status" value="1"/>
</dbReference>
<dbReference type="Proteomes" id="UP000265566">
    <property type="component" value="Chromosome 4"/>
</dbReference>
<keyword evidence="8" id="KW-0808">Transferase</keyword>
<evidence type="ECO:0000313" key="8">
    <source>
        <dbReference type="EMBL" id="RHN63135.1"/>
    </source>
</evidence>
<evidence type="ECO:0000256" key="3">
    <source>
        <dbReference type="ARBA" id="ARBA00023157"/>
    </source>
</evidence>
<evidence type="ECO:0000313" key="9">
    <source>
        <dbReference type="Proteomes" id="UP000265566"/>
    </source>
</evidence>
<dbReference type="CDD" id="cd01098">
    <property type="entry name" value="PAN_AP_plant"/>
    <property type="match status" value="1"/>
</dbReference>
<protein>
    <submittedName>
        <fullName evidence="8">Putative non-specific serine/threonine protein kinase</fullName>
        <ecNumber evidence="8">2.7.11.1</ecNumber>
    </submittedName>
</protein>
<evidence type="ECO:0000256" key="5">
    <source>
        <dbReference type="SAM" id="SignalP"/>
    </source>
</evidence>
<feature type="domain" description="Bulb-type lectin" evidence="6">
    <location>
        <begin position="27"/>
        <end position="147"/>
    </location>
</feature>
<dbReference type="GO" id="GO:0004674">
    <property type="term" value="F:protein serine/threonine kinase activity"/>
    <property type="evidence" value="ECO:0007669"/>
    <property type="project" value="UniProtKB-KW"/>
</dbReference>
<dbReference type="Pfam" id="PF01453">
    <property type="entry name" value="B_lectin"/>
    <property type="match status" value="1"/>
</dbReference>
<evidence type="ECO:0000259" key="6">
    <source>
        <dbReference type="PROSITE" id="PS50927"/>
    </source>
</evidence>
<dbReference type="InterPro" id="IPR035446">
    <property type="entry name" value="SLSG/EP1"/>
</dbReference>
<dbReference type="PANTHER" id="PTHR32444:SF198">
    <property type="entry name" value="BULB-TYPE LECTIN DOMAIN-CONTAINING PROTEIN"/>
    <property type="match status" value="1"/>
</dbReference>
<dbReference type="Gramene" id="rna25799">
    <property type="protein sequence ID" value="RHN63135.1"/>
    <property type="gene ID" value="gene25799"/>
</dbReference>
<feature type="domain" description="Apple" evidence="7">
    <location>
        <begin position="340"/>
        <end position="416"/>
    </location>
</feature>
<keyword evidence="4" id="KW-0325">Glycoprotein</keyword>
<feature type="chain" id="PRO_5017383862" evidence="5">
    <location>
        <begin position="27"/>
        <end position="416"/>
    </location>
</feature>
<dbReference type="PROSITE" id="PS50948">
    <property type="entry name" value="PAN"/>
    <property type="match status" value="1"/>
</dbReference>
<dbReference type="FunFam" id="2.90.10.10:FF:000001">
    <property type="entry name" value="G-type lectin S-receptor-like serine/threonine-protein kinase"/>
    <property type="match status" value="1"/>
</dbReference>
<keyword evidence="8" id="KW-0418">Kinase</keyword>
<evidence type="ECO:0000259" key="7">
    <source>
        <dbReference type="PROSITE" id="PS50948"/>
    </source>
</evidence>
<evidence type="ECO:0000256" key="1">
    <source>
        <dbReference type="ARBA" id="ARBA00003061"/>
    </source>
</evidence>
<dbReference type="InterPro" id="IPR000858">
    <property type="entry name" value="S_locus_glycoprot_dom"/>
</dbReference>
<dbReference type="GO" id="GO:0048544">
    <property type="term" value="P:recognition of pollen"/>
    <property type="evidence" value="ECO:0007669"/>
    <property type="project" value="InterPro"/>
</dbReference>
<name>A0A396IH94_MEDTR</name>
<proteinExistence type="predicted"/>
<dbReference type="SMART" id="SM00473">
    <property type="entry name" value="PAN_AP"/>
    <property type="match status" value="1"/>
</dbReference>
<dbReference type="Gene3D" id="2.90.10.10">
    <property type="entry name" value="Bulb-type lectin domain"/>
    <property type="match status" value="1"/>
</dbReference>
<comment type="function">
    <text evidence="1">Involved in sporophytic self-incompatibility system (the inability of flowering plants to achieve self-fertilization).</text>
</comment>
<dbReference type="SUPFAM" id="SSF51110">
    <property type="entry name" value="alpha-D-mannose-specific plant lectins"/>
    <property type="match status" value="1"/>
</dbReference>
<reference evidence="9" key="1">
    <citation type="journal article" date="2018" name="Nat. Plants">
        <title>Whole-genome landscape of Medicago truncatula symbiotic genes.</title>
        <authorList>
            <person name="Pecrix Y."/>
            <person name="Staton S.E."/>
            <person name="Sallet E."/>
            <person name="Lelandais-Briere C."/>
            <person name="Moreau S."/>
            <person name="Carrere S."/>
            <person name="Blein T."/>
            <person name="Jardinaud M.F."/>
            <person name="Latrasse D."/>
            <person name="Zouine M."/>
            <person name="Zahm M."/>
            <person name="Kreplak J."/>
            <person name="Mayjonade B."/>
            <person name="Satge C."/>
            <person name="Perez M."/>
            <person name="Cauet S."/>
            <person name="Marande W."/>
            <person name="Chantry-Darmon C."/>
            <person name="Lopez-Roques C."/>
            <person name="Bouchez O."/>
            <person name="Berard A."/>
            <person name="Debelle F."/>
            <person name="Munos S."/>
            <person name="Bendahmane A."/>
            <person name="Berges H."/>
            <person name="Niebel A."/>
            <person name="Buitink J."/>
            <person name="Frugier F."/>
            <person name="Benhamed M."/>
            <person name="Crespi M."/>
            <person name="Gouzy J."/>
            <person name="Gamas P."/>
        </authorList>
    </citation>
    <scope>NUCLEOTIDE SEQUENCE [LARGE SCALE GENOMIC DNA]</scope>
    <source>
        <strain evidence="9">cv. Jemalong A17</strain>
    </source>
</reference>
<dbReference type="Pfam" id="PF00954">
    <property type="entry name" value="S_locus_glycop"/>
    <property type="match status" value="1"/>
</dbReference>
<dbReference type="InterPro" id="IPR036426">
    <property type="entry name" value="Bulb-type_lectin_dom_sf"/>
</dbReference>
<keyword evidence="8" id="KW-0723">Serine/threonine-protein kinase</keyword>
<dbReference type="SMART" id="SM00108">
    <property type="entry name" value="B_lectin"/>
    <property type="match status" value="1"/>
</dbReference>
<dbReference type="PROSITE" id="PS50927">
    <property type="entry name" value="BULB_LECTIN"/>
    <property type="match status" value="1"/>
</dbReference>
<feature type="signal peptide" evidence="5">
    <location>
        <begin position="1"/>
        <end position="26"/>
    </location>
</feature>
<dbReference type="EC" id="2.7.11.1" evidence="8"/>
<dbReference type="EMBL" id="PSQE01000004">
    <property type="protein sequence ID" value="RHN63135.1"/>
    <property type="molecule type" value="Genomic_DNA"/>
</dbReference>
<organism evidence="8 9">
    <name type="scientific">Medicago truncatula</name>
    <name type="common">Barrel medic</name>
    <name type="synonym">Medicago tribuloides</name>
    <dbReference type="NCBI Taxonomy" id="3880"/>
    <lineage>
        <taxon>Eukaryota</taxon>
        <taxon>Viridiplantae</taxon>
        <taxon>Streptophyta</taxon>
        <taxon>Embryophyta</taxon>
        <taxon>Tracheophyta</taxon>
        <taxon>Spermatophyta</taxon>
        <taxon>Magnoliopsida</taxon>
        <taxon>eudicotyledons</taxon>
        <taxon>Gunneridae</taxon>
        <taxon>Pentapetalae</taxon>
        <taxon>rosids</taxon>
        <taxon>fabids</taxon>
        <taxon>Fabales</taxon>
        <taxon>Fabaceae</taxon>
        <taxon>Papilionoideae</taxon>
        <taxon>50 kb inversion clade</taxon>
        <taxon>NPAAA clade</taxon>
        <taxon>Hologalegina</taxon>
        <taxon>IRL clade</taxon>
        <taxon>Trifolieae</taxon>
        <taxon>Medicago</taxon>
    </lineage>
</organism>
<gene>
    <name evidence="8" type="ORF">MtrunA17_Chr4g0055021</name>
</gene>
<comment type="caution">
    <text evidence="8">The sequence shown here is derived from an EMBL/GenBank/DDBJ whole genome shotgun (WGS) entry which is preliminary data.</text>
</comment>
<accession>A0A396IH94</accession>
<dbReference type="Pfam" id="PF08276">
    <property type="entry name" value="PAN_2"/>
    <property type="match status" value="1"/>
</dbReference>
<evidence type="ECO:0000256" key="2">
    <source>
        <dbReference type="ARBA" id="ARBA00022729"/>
    </source>
</evidence>
<dbReference type="PIRSF" id="PIRSF002686">
    <property type="entry name" value="SLG"/>
    <property type="match status" value="1"/>
</dbReference>
<sequence>MGFSSSANLFSVLFILCCYSLQFSIAIDTITSSQFIKDPETLLSKDGNFTLGFFSPKNSTNRYVGIWWKSQSTIIWVANRNRSLNDSNGIITISEDGNLAVLNGQKQVIWSSNLSNTTSNTIEAQFSDYGNLVLLESTTGSILWQSFQKPSDTLLPGMKLTSNKRTGEKVQLTSWKNPSDPSVGSFSISFIDRINLHELFIFNETQPYWRSGPWDDVVFTGMQMMTTPYINGNRVGDDGEGNIYIYYTVPKDITMVVYNLNLQGHLIAKWWDYEKKDVQIIWSSQQSECDVYGICGAFSSCSSLKLPICSCLRGFEPRNKQEWNRHNWTGGCVRRTLLQCEKVNNKTTSTKEDGFLKLQMVKVPDFAQSSAVTPDICKSQCIENCSCIAYSHTTGIGCMSWTGNLIDIQQILKWRT</sequence>
<keyword evidence="3" id="KW-1015">Disulfide bond</keyword>
<evidence type="ECO:0000256" key="4">
    <source>
        <dbReference type="ARBA" id="ARBA00023180"/>
    </source>
</evidence>
<dbReference type="AlphaFoldDB" id="A0A396IH94"/>
<dbReference type="InterPro" id="IPR001480">
    <property type="entry name" value="Bulb-type_lectin_dom"/>
</dbReference>
<dbReference type="InterPro" id="IPR003609">
    <property type="entry name" value="Pan_app"/>
</dbReference>
<keyword evidence="2 5" id="KW-0732">Signal</keyword>
<dbReference type="CDD" id="cd00028">
    <property type="entry name" value="B_lectin"/>
    <property type="match status" value="1"/>
</dbReference>